<dbReference type="HAMAP" id="MF_01043">
    <property type="entry name" value="PlsY"/>
    <property type="match status" value="1"/>
</dbReference>
<feature type="transmembrane region" description="Helical" evidence="10">
    <location>
        <begin position="6"/>
        <end position="27"/>
    </location>
</feature>
<evidence type="ECO:0000256" key="7">
    <source>
        <dbReference type="ARBA" id="ARBA00023136"/>
    </source>
</evidence>
<gene>
    <name evidence="10 11" type="primary">plsY</name>
    <name evidence="11" type="ORF">FF100_24935</name>
</gene>
<dbReference type="OrthoDB" id="9777124at2"/>
<evidence type="ECO:0000313" key="12">
    <source>
        <dbReference type="Proteomes" id="UP000305267"/>
    </source>
</evidence>
<dbReference type="NCBIfam" id="TIGR00023">
    <property type="entry name" value="glycerol-3-phosphate 1-O-acyltransferase PlsY"/>
    <property type="match status" value="1"/>
</dbReference>
<keyword evidence="5 10" id="KW-1133">Transmembrane helix</keyword>
<feature type="transmembrane region" description="Helical" evidence="10">
    <location>
        <begin position="111"/>
        <end position="135"/>
    </location>
</feature>
<keyword evidence="6 10" id="KW-0443">Lipid metabolism</keyword>
<accession>A0A5C4LAS6</accession>
<keyword evidence="2 10" id="KW-0444">Lipid biosynthesis</keyword>
<dbReference type="GO" id="GO:0008654">
    <property type="term" value="P:phospholipid biosynthetic process"/>
    <property type="evidence" value="ECO:0007669"/>
    <property type="project" value="UniProtKB-UniRule"/>
</dbReference>
<keyword evidence="1 10" id="KW-1003">Cell membrane</keyword>
<evidence type="ECO:0000256" key="2">
    <source>
        <dbReference type="ARBA" id="ARBA00022516"/>
    </source>
</evidence>
<feature type="transmembrane region" description="Helical" evidence="10">
    <location>
        <begin position="85"/>
        <end position="104"/>
    </location>
</feature>
<protein>
    <recommendedName>
        <fullName evidence="10">Glycerol-3-phosphate acyltransferase</fullName>
    </recommendedName>
    <alternativeName>
        <fullName evidence="10">Acyl-PO4 G3P acyltransferase</fullName>
    </alternativeName>
    <alternativeName>
        <fullName evidence="10">Acyl-phosphate--glycerol-3-phosphate acyltransferase</fullName>
    </alternativeName>
    <alternativeName>
        <fullName evidence="10">G3P acyltransferase</fullName>
        <shortName evidence="10">GPAT</shortName>
        <ecNumber evidence="10">2.3.1.275</ecNumber>
    </alternativeName>
    <alternativeName>
        <fullName evidence="10">Lysophosphatidic acid synthase</fullName>
        <shortName evidence="10">LPA synthase</shortName>
    </alternativeName>
</protein>
<proteinExistence type="inferred from homology"/>
<feature type="transmembrane region" description="Helical" evidence="10">
    <location>
        <begin position="57"/>
        <end position="79"/>
    </location>
</feature>
<evidence type="ECO:0000256" key="6">
    <source>
        <dbReference type="ARBA" id="ARBA00023098"/>
    </source>
</evidence>
<dbReference type="EMBL" id="VDDA01000015">
    <property type="protein sequence ID" value="TNC09847.1"/>
    <property type="molecule type" value="Genomic_DNA"/>
</dbReference>
<comment type="catalytic activity">
    <reaction evidence="10">
        <text>an acyl phosphate + sn-glycerol 3-phosphate = a 1-acyl-sn-glycero-3-phosphate + phosphate</text>
        <dbReference type="Rhea" id="RHEA:34075"/>
        <dbReference type="ChEBI" id="CHEBI:43474"/>
        <dbReference type="ChEBI" id="CHEBI:57597"/>
        <dbReference type="ChEBI" id="CHEBI:57970"/>
        <dbReference type="ChEBI" id="CHEBI:59918"/>
        <dbReference type="EC" id="2.3.1.275"/>
    </reaction>
</comment>
<keyword evidence="9 10" id="KW-1208">Phospholipid metabolism</keyword>
<evidence type="ECO:0000256" key="9">
    <source>
        <dbReference type="ARBA" id="ARBA00023264"/>
    </source>
</evidence>
<keyword evidence="7 10" id="KW-0472">Membrane</keyword>
<keyword evidence="4 10" id="KW-0812">Transmembrane</keyword>
<evidence type="ECO:0000256" key="1">
    <source>
        <dbReference type="ARBA" id="ARBA00022475"/>
    </source>
</evidence>
<keyword evidence="11" id="KW-0012">Acyltransferase</keyword>
<evidence type="ECO:0000256" key="3">
    <source>
        <dbReference type="ARBA" id="ARBA00022679"/>
    </source>
</evidence>
<reference evidence="11 12" key="1">
    <citation type="submission" date="2019-06" db="EMBL/GenBank/DDBJ databases">
        <title>Genome of Methylobacterium sp. 17Sr1-39.</title>
        <authorList>
            <person name="Seo T."/>
        </authorList>
    </citation>
    <scope>NUCLEOTIDE SEQUENCE [LARGE SCALE GENOMIC DNA]</scope>
    <source>
        <strain evidence="11 12">17Sr1-39</strain>
    </source>
</reference>
<evidence type="ECO:0000256" key="5">
    <source>
        <dbReference type="ARBA" id="ARBA00022989"/>
    </source>
</evidence>
<dbReference type="AlphaFoldDB" id="A0A5C4LAS6"/>
<dbReference type="Proteomes" id="UP000305267">
    <property type="component" value="Unassembled WGS sequence"/>
</dbReference>
<dbReference type="SMART" id="SM01207">
    <property type="entry name" value="G3P_acyltransf"/>
    <property type="match status" value="1"/>
</dbReference>
<dbReference type="InterPro" id="IPR003811">
    <property type="entry name" value="G3P_acylTferase_PlsY"/>
</dbReference>
<dbReference type="PANTHER" id="PTHR30309:SF0">
    <property type="entry name" value="GLYCEROL-3-PHOSPHATE ACYLTRANSFERASE-RELATED"/>
    <property type="match status" value="1"/>
</dbReference>
<dbReference type="RefSeq" id="WP_139038475.1">
    <property type="nucleotide sequence ID" value="NZ_VDDA01000015.1"/>
</dbReference>
<comment type="subunit">
    <text evidence="10">Probably interacts with PlsX.</text>
</comment>
<comment type="similarity">
    <text evidence="10">Belongs to the PlsY family.</text>
</comment>
<dbReference type="EC" id="2.3.1.275" evidence="10"/>
<evidence type="ECO:0000313" key="11">
    <source>
        <dbReference type="EMBL" id="TNC09847.1"/>
    </source>
</evidence>
<evidence type="ECO:0000256" key="8">
    <source>
        <dbReference type="ARBA" id="ARBA00023209"/>
    </source>
</evidence>
<keyword evidence="8 10" id="KW-0594">Phospholipid biosynthesis</keyword>
<dbReference type="GO" id="GO:0043772">
    <property type="term" value="F:acyl-phosphate glycerol-3-phosphate acyltransferase activity"/>
    <property type="evidence" value="ECO:0007669"/>
    <property type="project" value="UniProtKB-UniRule"/>
</dbReference>
<comment type="function">
    <text evidence="10">Catalyzes the transfer of an acyl group from acyl-phosphate (acyl-PO(4)) to glycerol-3-phosphate (G3P) to form lysophosphatidic acid (LPA). This enzyme utilizes acyl-phosphate as fatty acyl donor, but not acyl-CoA or acyl-ACP.</text>
</comment>
<dbReference type="PANTHER" id="PTHR30309">
    <property type="entry name" value="INNER MEMBRANE PROTEIN YGIH"/>
    <property type="match status" value="1"/>
</dbReference>
<comment type="pathway">
    <text evidence="10">Lipid metabolism; phospholipid metabolism.</text>
</comment>
<evidence type="ECO:0000256" key="10">
    <source>
        <dbReference type="HAMAP-Rule" id="MF_01043"/>
    </source>
</evidence>
<comment type="caution">
    <text evidence="11">The sequence shown here is derived from an EMBL/GenBank/DDBJ whole genome shotgun (WGS) entry which is preliminary data.</text>
</comment>
<feature type="transmembrane region" description="Helical" evidence="10">
    <location>
        <begin position="155"/>
        <end position="178"/>
    </location>
</feature>
<dbReference type="UniPathway" id="UPA00085"/>
<organism evidence="11 12">
    <name type="scientific">Methylobacterium terricola</name>
    <dbReference type="NCBI Taxonomy" id="2583531"/>
    <lineage>
        <taxon>Bacteria</taxon>
        <taxon>Pseudomonadati</taxon>
        <taxon>Pseudomonadota</taxon>
        <taxon>Alphaproteobacteria</taxon>
        <taxon>Hyphomicrobiales</taxon>
        <taxon>Methylobacteriaceae</taxon>
        <taxon>Methylobacterium</taxon>
    </lineage>
</organism>
<keyword evidence="3 10" id="KW-0808">Transferase</keyword>
<sequence length="199" mass="20286">MTPDWTHVALGLAVGYLLGAIPFGLILTRFAGLGDVRAIGSGNIGATNVLRTGRKGLAAATLLGDALKGTAAVLIAGRLGGQEAALAAGLGAFLGHLFPVWLGFKGGKGVATFIGVLLGLFPLGVLVFAVVWLGLAFLLRYSSAAALAASAATPAALWAFGQPHLAVLFCILALLLWWKHAPNIRRLAAGTEGRIGQKG</sequence>
<dbReference type="Pfam" id="PF02660">
    <property type="entry name" value="G3P_acyltransf"/>
    <property type="match status" value="1"/>
</dbReference>
<comment type="subcellular location">
    <subcellularLocation>
        <location evidence="10">Cell membrane</location>
        <topology evidence="10">Multi-pass membrane protein</topology>
    </subcellularLocation>
</comment>
<dbReference type="GO" id="GO:0005886">
    <property type="term" value="C:plasma membrane"/>
    <property type="evidence" value="ECO:0007669"/>
    <property type="project" value="UniProtKB-SubCell"/>
</dbReference>
<name>A0A5C4LAS6_9HYPH</name>
<evidence type="ECO:0000256" key="4">
    <source>
        <dbReference type="ARBA" id="ARBA00022692"/>
    </source>
</evidence>
<keyword evidence="12" id="KW-1185">Reference proteome</keyword>